<dbReference type="InterPro" id="IPR012466">
    <property type="entry name" value="NECAP_PHear"/>
</dbReference>
<evidence type="ECO:0000313" key="3">
    <source>
        <dbReference type="EMBL" id="KAL0260656.1"/>
    </source>
</evidence>
<feature type="region of interest" description="Disordered" evidence="1">
    <location>
        <begin position="166"/>
        <end position="302"/>
    </location>
</feature>
<sequence length="302" mass="31923">METIDPTTGQKLPPDAIQRVLYIGRSVHVYQIPPLSSTKGYSAAEWTDEKRSKKIFTGRLRLLETAVPKSSSNAALSTTTTTADSSEDVKVDLLIEDPSTGELFAAAPYTSPAVVEQALDSSRFFAVQFRNQGMKATLGIGFEERSEAMDFNISLQDARKVLGFEPKAGGGSNGSSGSARPASATAAEEKKDFSLKEGETITVNIGGRGRRNRSSPTGGSPPGEENKDAQAALFSIKPPPPASSSSGGGPVPFLPPPPSASSVKAERRRSRPLPPQGAMPPAEKKPNPADLGFDDGEFGEFQ</sequence>
<organism evidence="4 6">
    <name type="scientific">Diplodia seriata</name>
    <dbReference type="NCBI Taxonomy" id="420778"/>
    <lineage>
        <taxon>Eukaryota</taxon>
        <taxon>Fungi</taxon>
        <taxon>Dikarya</taxon>
        <taxon>Ascomycota</taxon>
        <taxon>Pezizomycotina</taxon>
        <taxon>Dothideomycetes</taxon>
        <taxon>Dothideomycetes incertae sedis</taxon>
        <taxon>Botryosphaeriales</taxon>
        <taxon>Botryosphaeriaceae</taxon>
        <taxon>Diplodia</taxon>
    </lineage>
</organism>
<protein>
    <submittedName>
        <fullName evidence="4 5">Adaptin ear-binding coat-associated protein 2</fullName>
    </submittedName>
</protein>
<feature type="compositionally biased region" description="Basic and acidic residues" evidence="1">
    <location>
        <begin position="187"/>
        <end position="199"/>
    </location>
</feature>
<evidence type="ECO:0000313" key="7">
    <source>
        <dbReference type="Proteomes" id="UP000190776"/>
    </source>
</evidence>
<dbReference type="Proteomes" id="UP001430584">
    <property type="component" value="Unassembled WGS sequence"/>
</dbReference>
<dbReference type="Pfam" id="PF07933">
    <property type="entry name" value="DUF1681"/>
    <property type="match status" value="1"/>
</dbReference>
<feature type="compositionally biased region" description="Low complexity" evidence="1">
    <location>
        <begin position="175"/>
        <end position="186"/>
    </location>
</feature>
<reference evidence="4 6" key="1">
    <citation type="submission" date="2015-03" db="EMBL/GenBank/DDBJ databases">
        <authorList>
            <person name="Morales-Cruz A."/>
            <person name="Amrine K.C."/>
            <person name="Cantu D."/>
        </authorList>
    </citation>
    <scope>NUCLEOTIDE SEQUENCE [LARGE SCALE GENOMIC DNA]</scope>
    <source>
        <strain evidence="4">DS831</strain>
    </source>
</reference>
<dbReference type="InterPro" id="IPR011993">
    <property type="entry name" value="PH-like_dom_sf"/>
</dbReference>
<dbReference type="GO" id="GO:0006897">
    <property type="term" value="P:endocytosis"/>
    <property type="evidence" value="ECO:0007669"/>
    <property type="project" value="InterPro"/>
</dbReference>
<dbReference type="EMBL" id="JAJVCZ030000004">
    <property type="protein sequence ID" value="KAL0260656.1"/>
    <property type="molecule type" value="Genomic_DNA"/>
</dbReference>
<reference evidence="4 6" key="2">
    <citation type="submission" date="2015-05" db="EMBL/GenBank/DDBJ databases">
        <title>Distinctive expansion of gene families associated with plant cell wall degradation and secondary metabolism in the genomes of grapevine trunk pathogens.</title>
        <authorList>
            <person name="Lawrence D.P."/>
            <person name="Travadon R."/>
            <person name="Rolshausen P.E."/>
            <person name="Baumgartner K."/>
        </authorList>
    </citation>
    <scope>NUCLEOTIDE SEQUENCE [LARGE SCALE GENOMIC DNA]</scope>
    <source>
        <strain evidence="4">DS831</strain>
    </source>
</reference>
<evidence type="ECO:0000313" key="6">
    <source>
        <dbReference type="Proteomes" id="UP000034182"/>
    </source>
</evidence>
<evidence type="ECO:0000313" key="4">
    <source>
        <dbReference type="EMBL" id="KKY22312.1"/>
    </source>
</evidence>
<evidence type="ECO:0000256" key="1">
    <source>
        <dbReference type="SAM" id="MobiDB-lite"/>
    </source>
</evidence>
<gene>
    <name evidence="5" type="ORF">BK809_0001597</name>
    <name evidence="3" type="ORF">SLS55_004346</name>
    <name evidence="4" type="ORF">UCDDS831_g03477</name>
</gene>
<dbReference type="OrthoDB" id="10265489at2759"/>
<feature type="domain" description="NECAP PHear" evidence="2">
    <location>
        <begin position="17"/>
        <end position="206"/>
    </location>
</feature>
<dbReference type="Gene3D" id="2.30.29.30">
    <property type="entry name" value="Pleckstrin-homology domain (PH domain)/Phosphotyrosine-binding domain (PTB)"/>
    <property type="match status" value="1"/>
</dbReference>
<dbReference type="AlphaFoldDB" id="A0A0G2EHI9"/>
<reference evidence="5 7" key="3">
    <citation type="submission" date="2017-01" db="EMBL/GenBank/DDBJ databases">
        <title>Draft genome sequence of Diplodia seriata F98.1, a fungal species involved in grapevine trunk diseases.</title>
        <authorList>
            <person name="Robert-Siegwald G."/>
            <person name="Vallet J."/>
            <person name="Abou-Mansour E."/>
            <person name="Xu J."/>
            <person name="Rey P."/>
            <person name="Bertsch C."/>
            <person name="Rego C."/>
            <person name="Larignon P."/>
            <person name="Fontaine F."/>
            <person name="Lebrun M.-H."/>
        </authorList>
    </citation>
    <scope>NUCLEOTIDE SEQUENCE [LARGE SCALE GENOMIC DNA]</scope>
    <source>
        <strain evidence="5 7">F98.1</strain>
    </source>
</reference>
<evidence type="ECO:0000313" key="5">
    <source>
        <dbReference type="EMBL" id="OMP84494.1"/>
    </source>
</evidence>
<dbReference type="GO" id="GO:0030125">
    <property type="term" value="C:clathrin vesicle coat"/>
    <property type="evidence" value="ECO:0007669"/>
    <property type="project" value="TreeGrafter"/>
</dbReference>
<dbReference type="EMBL" id="LAQI01000077">
    <property type="protein sequence ID" value="KKY22312.1"/>
    <property type="molecule type" value="Genomic_DNA"/>
</dbReference>
<reference evidence="3 8" key="4">
    <citation type="submission" date="2024-02" db="EMBL/GenBank/DDBJ databases">
        <title>De novo assembly and annotation of 12 fungi associated with fruit tree decline syndrome in Ontario, Canada.</title>
        <authorList>
            <person name="Sulman M."/>
            <person name="Ellouze W."/>
            <person name="Ilyukhin E."/>
        </authorList>
    </citation>
    <scope>NUCLEOTIDE SEQUENCE [LARGE SCALE GENOMIC DNA]</scope>
    <source>
        <strain evidence="3 8">FDS-637</strain>
    </source>
</reference>
<dbReference type="Proteomes" id="UP000034182">
    <property type="component" value="Unassembled WGS sequence"/>
</dbReference>
<dbReference type="PANTHER" id="PTHR12847:SF9">
    <property type="entry name" value="NECAP-LIKE PROTEIN CG9132"/>
    <property type="match status" value="1"/>
</dbReference>
<proteinExistence type="predicted"/>
<comment type="caution">
    <text evidence="4">The sequence shown here is derived from an EMBL/GenBank/DDBJ whole genome shotgun (WGS) entry which is preliminary data.</text>
</comment>
<evidence type="ECO:0000313" key="8">
    <source>
        <dbReference type="Proteomes" id="UP001430584"/>
    </source>
</evidence>
<dbReference type="EMBL" id="MSZU01000087">
    <property type="protein sequence ID" value="OMP84494.1"/>
    <property type="molecule type" value="Genomic_DNA"/>
</dbReference>
<keyword evidence="8" id="KW-1185">Reference proteome</keyword>
<dbReference type="Proteomes" id="UP000190776">
    <property type="component" value="Unassembled WGS sequence"/>
</dbReference>
<dbReference type="SUPFAM" id="SSF50729">
    <property type="entry name" value="PH domain-like"/>
    <property type="match status" value="1"/>
</dbReference>
<name>A0A0G2EHI9_9PEZI</name>
<dbReference type="PANTHER" id="PTHR12847">
    <property type="entry name" value="ATP-BINDING CASSETTE ABC TRANSPORTER-RELATED"/>
    <property type="match status" value="1"/>
</dbReference>
<evidence type="ECO:0000259" key="2">
    <source>
        <dbReference type="Pfam" id="PF07933"/>
    </source>
</evidence>
<feature type="compositionally biased region" description="Acidic residues" evidence="1">
    <location>
        <begin position="292"/>
        <end position="302"/>
    </location>
</feature>
<dbReference type="STRING" id="420778.A0A0G2EHI9"/>
<accession>A0A0G2EHI9</accession>